<dbReference type="AlphaFoldDB" id="A0A6A6QNG6"/>
<evidence type="ECO:0000313" key="5">
    <source>
        <dbReference type="Proteomes" id="UP000799750"/>
    </source>
</evidence>
<sequence length="205" mass="23650">MRTATTPSQSSIASASTPVPQEFGNALAKYPHEVDRWNRDKLIETKYYRDTRYMSIDHEYDYLWQEHQFMSTGNVRIPGENGKNASLMSISMFHQMHCLATMRVALQHAREGLIDIGVDWRDDAHWPHCFDYLRSTIMCYADGTLEQVTQQPGPNDDGKVVKVIDGGVETRHCRDTRPLYQLERQYGPHSQYGHENDDFQVAPGR</sequence>
<evidence type="ECO:0000313" key="4">
    <source>
        <dbReference type="EMBL" id="KAF2493674.1"/>
    </source>
</evidence>
<keyword evidence="5" id="KW-1185">Reference proteome</keyword>
<comment type="similarity">
    <text evidence="2">Belongs to the ustYa family.</text>
</comment>
<accession>A0A6A6QNG6</accession>
<proteinExistence type="inferred from homology"/>
<feature type="region of interest" description="Disordered" evidence="3">
    <location>
        <begin position="186"/>
        <end position="205"/>
    </location>
</feature>
<reference evidence="4" key="1">
    <citation type="journal article" date="2020" name="Stud. Mycol.">
        <title>101 Dothideomycetes genomes: a test case for predicting lifestyles and emergence of pathogens.</title>
        <authorList>
            <person name="Haridas S."/>
            <person name="Albert R."/>
            <person name="Binder M."/>
            <person name="Bloem J."/>
            <person name="Labutti K."/>
            <person name="Salamov A."/>
            <person name="Andreopoulos B."/>
            <person name="Baker S."/>
            <person name="Barry K."/>
            <person name="Bills G."/>
            <person name="Bluhm B."/>
            <person name="Cannon C."/>
            <person name="Castanera R."/>
            <person name="Culley D."/>
            <person name="Daum C."/>
            <person name="Ezra D."/>
            <person name="Gonzalez J."/>
            <person name="Henrissat B."/>
            <person name="Kuo A."/>
            <person name="Liang C."/>
            <person name="Lipzen A."/>
            <person name="Lutzoni F."/>
            <person name="Magnuson J."/>
            <person name="Mondo S."/>
            <person name="Nolan M."/>
            <person name="Ohm R."/>
            <person name="Pangilinan J."/>
            <person name="Park H.-J."/>
            <person name="Ramirez L."/>
            <person name="Alfaro M."/>
            <person name="Sun H."/>
            <person name="Tritt A."/>
            <person name="Yoshinaga Y."/>
            <person name="Zwiers L.-H."/>
            <person name="Turgeon B."/>
            <person name="Goodwin S."/>
            <person name="Spatafora J."/>
            <person name="Crous P."/>
            <person name="Grigoriev I."/>
        </authorList>
    </citation>
    <scope>NUCLEOTIDE SEQUENCE</scope>
    <source>
        <strain evidence="4">CBS 269.34</strain>
    </source>
</reference>
<dbReference type="Proteomes" id="UP000799750">
    <property type="component" value="Unassembled WGS sequence"/>
</dbReference>
<gene>
    <name evidence="4" type="ORF">BU16DRAFT_465495</name>
</gene>
<protein>
    <submittedName>
        <fullName evidence="4">Uncharacterized protein</fullName>
    </submittedName>
</protein>
<dbReference type="PANTHER" id="PTHR33365:SF4">
    <property type="entry name" value="CYCLOCHLOROTINE BIOSYNTHESIS PROTEIN O"/>
    <property type="match status" value="1"/>
</dbReference>
<dbReference type="EMBL" id="MU004192">
    <property type="protein sequence ID" value="KAF2493674.1"/>
    <property type="molecule type" value="Genomic_DNA"/>
</dbReference>
<dbReference type="InterPro" id="IPR021765">
    <property type="entry name" value="UstYa-like"/>
</dbReference>
<dbReference type="OrthoDB" id="3687641at2759"/>
<name>A0A6A6QNG6_9PEZI</name>
<dbReference type="GO" id="GO:0043386">
    <property type="term" value="P:mycotoxin biosynthetic process"/>
    <property type="evidence" value="ECO:0007669"/>
    <property type="project" value="InterPro"/>
</dbReference>
<evidence type="ECO:0000256" key="1">
    <source>
        <dbReference type="ARBA" id="ARBA00004685"/>
    </source>
</evidence>
<organism evidence="4 5">
    <name type="scientific">Lophium mytilinum</name>
    <dbReference type="NCBI Taxonomy" id="390894"/>
    <lineage>
        <taxon>Eukaryota</taxon>
        <taxon>Fungi</taxon>
        <taxon>Dikarya</taxon>
        <taxon>Ascomycota</taxon>
        <taxon>Pezizomycotina</taxon>
        <taxon>Dothideomycetes</taxon>
        <taxon>Pleosporomycetidae</taxon>
        <taxon>Mytilinidiales</taxon>
        <taxon>Mytilinidiaceae</taxon>
        <taxon>Lophium</taxon>
    </lineage>
</organism>
<dbReference type="Pfam" id="PF11807">
    <property type="entry name" value="UstYa"/>
    <property type="match status" value="1"/>
</dbReference>
<comment type="pathway">
    <text evidence="1">Mycotoxin biosynthesis.</text>
</comment>
<evidence type="ECO:0000256" key="3">
    <source>
        <dbReference type="SAM" id="MobiDB-lite"/>
    </source>
</evidence>
<dbReference type="PANTHER" id="PTHR33365">
    <property type="entry name" value="YALI0B05434P"/>
    <property type="match status" value="1"/>
</dbReference>
<evidence type="ECO:0000256" key="2">
    <source>
        <dbReference type="ARBA" id="ARBA00035112"/>
    </source>
</evidence>